<dbReference type="GO" id="GO:0046872">
    <property type="term" value="F:metal ion binding"/>
    <property type="evidence" value="ECO:0007669"/>
    <property type="project" value="UniProtKB-KW"/>
</dbReference>
<evidence type="ECO:0000256" key="2">
    <source>
        <dbReference type="ARBA" id="ARBA00010701"/>
    </source>
</evidence>
<dbReference type="InterPro" id="IPR013818">
    <property type="entry name" value="Lipase"/>
</dbReference>
<dbReference type="InterPro" id="IPR002331">
    <property type="entry name" value="Lipase_panc"/>
</dbReference>
<feature type="active site" description="Charge relay system" evidence="5">
    <location>
        <position position="294"/>
    </location>
</feature>
<evidence type="ECO:0000259" key="8">
    <source>
        <dbReference type="Pfam" id="PF00151"/>
    </source>
</evidence>
<evidence type="ECO:0000313" key="10">
    <source>
        <dbReference type="Proteomes" id="UP001372834"/>
    </source>
</evidence>
<feature type="domain" description="Lipase" evidence="8">
    <location>
        <begin position="29"/>
        <end position="351"/>
    </location>
</feature>
<dbReference type="FunFam" id="3.40.50.1820:FF:000033">
    <property type="entry name" value="Pancreatic triacylglycerol lipase"/>
    <property type="match status" value="1"/>
</dbReference>
<dbReference type="PRINTS" id="PR00823">
    <property type="entry name" value="PANCLIPASE"/>
</dbReference>
<dbReference type="Pfam" id="PF00151">
    <property type="entry name" value="Lipase"/>
    <property type="match status" value="1"/>
</dbReference>
<dbReference type="SUPFAM" id="SSF53474">
    <property type="entry name" value="alpha/beta-Hydrolases"/>
    <property type="match status" value="1"/>
</dbReference>
<evidence type="ECO:0000313" key="9">
    <source>
        <dbReference type="EMBL" id="KAK6639823.1"/>
    </source>
</evidence>
<dbReference type="GO" id="GO:0016042">
    <property type="term" value="P:lipid catabolic process"/>
    <property type="evidence" value="ECO:0007669"/>
    <property type="project" value="TreeGrafter"/>
</dbReference>
<dbReference type="InterPro" id="IPR000734">
    <property type="entry name" value="TAG_lipase"/>
</dbReference>
<dbReference type="EMBL" id="JAWJWE010000003">
    <property type="protein sequence ID" value="KAK6639823.1"/>
    <property type="molecule type" value="Genomic_DNA"/>
</dbReference>
<protein>
    <recommendedName>
        <fullName evidence="8">Lipase domain-containing protein</fullName>
    </recommendedName>
</protein>
<dbReference type="Proteomes" id="UP001372834">
    <property type="component" value="Unassembled WGS sequence"/>
</dbReference>
<keyword evidence="6" id="KW-0106">Calcium</keyword>
<evidence type="ECO:0000256" key="7">
    <source>
        <dbReference type="RuleBase" id="RU004262"/>
    </source>
</evidence>
<evidence type="ECO:0000256" key="4">
    <source>
        <dbReference type="ARBA" id="ARBA00023157"/>
    </source>
</evidence>
<dbReference type="PANTHER" id="PTHR11610:SF185">
    <property type="entry name" value="LD47264P"/>
    <property type="match status" value="1"/>
</dbReference>
<reference evidence="9 10" key="1">
    <citation type="submission" date="2023-10" db="EMBL/GenBank/DDBJ databases">
        <title>Genomes of two closely related lineages of the louse Polyplax serrata with different host specificities.</title>
        <authorList>
            <person name="Martinu J."/>
            <person name="Tarabai H."/>
            <person name="Stefka J."/>
            <person name="Hypsa V."/>
        </authorList>
    </citation>
    <scope>NUCLEOTIDE SEQUENCE [LARGE SCALE GENOMIC DNA]</scope>
    <source>
        <strain evidence="9">HR10_N</strain>
    </source>
</reference>
<comment type="caution">
    <text evidence="9">The sequence shown here is derived from an EMBL/GenBank/DDBJ whole genome shotgun (WGS) entry which is preliminary data.</text>
</comment>
<dbReference type="Gene3D" id="2.60.60.20">
    <property type="entry name" value="PLAT/LH2 domain"/>
    <property type="match status" value="1"/>
</dbReference>
<feature type="active site" description="Charge relay system" evidence="5">
    <location>
        <position position="208"/>
    </location>
</feature>
<dbReference type="Gene3D" id="3.40.50.1820">
    <property type="entry name" value="alpha/beta hydrolase"/>
    <property type="match status" value="1"/>
</dbReference>
<evidence type="ECO:0000256" key="6">
    <source>
        <dbReference type="PIRSR" id="PIRSR000865-2"/>
    </source>
</evidence>
<evidence type="ECO:0000256" key="3">
    <source>
        <dbReference type="ARBA" id="ARBA00022525"/>
    </source>
</evidence>
<dbReference type="GO" id="GO:0004806">
    <property type="term" value="F:triacylglycerol lipase activity"/>
    <property type="evidence" value="ECO:0007669"/>
    <property type="project" value="InterPro"/>
</dbReference>
<keyword evidence="3" id="KW-0964">Secreted</keyword>
<sequence>MVLGGDVCRCLENTIPQSTGAEQDTPTKKCFGKFGCYSLENPWSSQSRPVSLFPEPPEKINPEYCLYTRRNPTVCDQLYLDDPQTLFRSNYVPSGQVYFISHGFVENGHRPWIMDMVRELLKRSNANVIAIDWSGGSQPPYAQAVANIRLVGVMTAHLIQMMSEQVVGLQTERIHIIGHSLGAHLASYVGTTLRRTFNLRLGRITGLDPAEPHFSKTDALVRLDPTDAIFVDNIHTDANSFVMGGLGMKDPAGHVDFYPNGGRDQPGCEPGLMKYMTERGSFFKGLTKMIGCNHVRSYQYFIETINSPEKFLAVECKSWEHYLNGTCFKCDYNPTHKNGTQCAKLGFHSMASFFSHKLSTSKHRKHSDFMLTESPKRRFVNMYVITGAESPFYRSQYRVSWKISDSCHEIGKFKLQIIGSDGSTTFMSLGNRVQYFDPGSEHRVVVAGARVGHLESAVLQWYQERTLNPLTWRIHETSVSISSIRIDSLETGESLTLCQPENTILSAGSPKKLNLCSMN</sequence>
<dbReference type="InterPro" id="IPR029058">
    <property type="entry name" value="AB_hydrolase_fold"/>
</dbReference>
<dbReference type="PANTHER" id="PTHR11610">
    <property type="entry name" value="LIPASE"/>
    <property type="match status" value="1"/>
</dbReference>
<dbReference type="PRINTS" id="PR00821">
    <property type="entry name" value="TAGLIPASE"/>
</dbReference>
<keyword evidence="4" id="KW-1015">Disulfide bond</keyword>
<feature type="binding site" evidence="6">
    <location>
        <position position="224"/>
    </location>
    <ligand>
        <name>Ca(2+)</name>
        <dbReference type="ChEBI" id="CHEBI:29108"/>
    </ligand>
</feature>
<gene>
    <name evidence="9" type="ORF">RUM43_008098</name>
</gene>
<feature type="active site" description="Nucleophile" evidence="5">
    <location>
        <position position="180"/>
    </location>
</feature>
<comment type="subcellular location">
    <subcellularLocation>
        <location evidence="1">Secreted</location>
    </subcellularLocation>
</comment>
<feature type="binding site" evidence="6">
    <location>
        <position position="227"/>
    </location>
    <ligand>
        <name>Ca(2+)</name>
        <dbReference type="ChEBI" id="CHEBI:29108"/>
    </ligand>
</feature>
<dbReference type="AlphaFoldDB" id="A0AAN8Q6S6"/>
<proteinExistence type="inferred from homology"/>
<organism evidence="9 10">
    <name type="scientific">Polyplax serrata</name>
    <name type="common">Common mouse louse</name>
    <dbReference type="NCBI Taxonomy" id="468196"/>
    <lineage>
        <taxon>Eukaryota</taxon>
        <taxon>Metazoa</taxon>
        <taxon>Ecdysozoa</taxon>
        <taxon>Arthropoda</taxon>
        <taxon>Hexapoda</taxon>
        <taxon>Insecta</taxon>
        <taxon>Pterygota</taxon>
        <taxon>Neoptera</taxon>
        <taxon>Paraneoptera</taxon>
        <taxon>Psocodea</taxon>
        <taxon>Troctomorpha</taxon>
        <taxon>Phthiraptera</taxon>
        <taxon>Anoplura</taxon>
        <taxon>Polyplacidae</taxon>
        <taxon>Polyplax</taxon>
    </lineage>
</organism>
<dbReference type="InterPro" id="IPR033906">
    <property type="entry name" value="Lipase_N"/>
</dbReference>
<evidence type="ECO:0000256" key="1">
    <source>
        <dbReference type="ARBA" id="ARBA00004613"/>
    </source>
</evidence>
<comment type="similarity">
    <text evidence="2 7">Belongs to the AB hydrolase superfamily. Lipase family.</text>
</comment>
<keyword evidence="6" id="KW-0479">Metal-binding</keyword>
<name>A0AAN8Q6S6_POLSC</name>
<dbReference type="GO" id="GO:0005615">
    <property type="term" value="C:extracellular space"/>
    <property type="evidence" value="ECO:0007669"/>
    <property type="project" value="TreeGrafter"/>
</dbReference>
<evidence type="ECO:0000256" key="5">
    <source>
        <dbReference type="PIRSR" id="PIRSR000865-1"/>
    </source>
</evidence>
<accession>A0AAN8Q6S6</accession>
<dbReference type="CDD" id="cd00707">
    <property type="entry name" value="Pancreat_lipase_like"/>
    <property type="match status" value="1"/>
</dbReference>
<dbReference type="PIRSF" id="PIRSF000865">
    <property type="entry name" value="Lipoprotein_lipase_LIPH"/>
    <property type="match status" value="1"/>
</dbReference>
<feature type="binding site" evidence="6">
    <location>
        <position position="222"/>
    </location>
    <ligand>
        <name>Ca(2+)</name>
        <dbReference type="ChEBI" id="CHEBI:29108"/>
    </ligand>
</feature>
<dbReference type="InterPro" id="IPR016272">
    <property type="entry name" value="Lipase_LIPH"/>
</dbReference>